<dbReference type="Gene3D" id="3.40.50.410">
    <property type="entry name" value="von Willebrand factor, type A domain"/>
    <property type="match status" value="1"/>
</dbReference>
<evidence type="ECO:0000259" key="2">
    <source>
        <dbReference type="PROSITE" id="PS50234"/>
    </source>
</evidence>
<name>G7WPJ6_METH6</name>
<keyword evidence="4" id="KW-1185">Reference proteome</keyword>
<dbReference type="PATRIC" id="fig|1110509.7.peg.2038"/>
<proteinExistence type="predicted"/>
<dbReference type="HOGENOM" id="CLU_399904_0_0_2"/>
<evidence type="ECO:0000313" key="4">
    <source>
        <dbReference type="Proteomes" id="UP000005877"/>
    </source>
</evidence>
<dbReference type="Pfam" id="PF13519">
    <property type="entry name" value="VWA_2"/>
    <property type="match status" value="1"/>
</dbReference>
<dbReference type="SUPFAM" id="SSF53300">
    <property type="entry name" value="vWA-like"/>
    <property type="match status" value="1"/>
</dbReference>
<dbReference type="InterPro" id="IPR036465">
    <property type="entry name" value="vWFA_dom_sf"/>
</dbReference>
<dbReference type="AlphaFoldDB" id="G7WPJ6"/>
<dbReference type="PROSITE" id="PS50234">
    <property type="entry name" value="VWFA"/>
    <property type="match status" value="1"/>
</dbReference>
<dbReference type="SMART" id="SM00327">
    <property type="entry name" value="VWA"/>
    <property type="match status" value="1"/>
</dbReference>
<accession>G7WPJ6</accession>
<feature type="domain" description="VWFA" evidence="2">
    <location>
        <begin position="279"/>
        <end position="487"/>
    </location>
</feature>
<dbReference type="STRING" id="1110509.Mhar_1840"/>
<protein>
    <submittedName>
        <fullName evidence="3">Cell surface protein</fullName>
    </submittedName>
</protein>
<dbReference type="KEGG" id="mhi:Mhar_1840"/>
<dbReference type="InterPro" id="IPR002035">
    <property type="entry name" value="VWF_A"/>
</dbReference>
<dbReference type="Proteomes" id="UP000005877">
    <property type="component" value="Chromosome"/>
</dbReference>
<dbReference type="EMBL" id="CP003117">
    <property type="protein sequence ID" value="AET65197.1"/>
    <property type="molecule type" value="Genomic_DNA"/>
</dbReference>
<organism evidence="3 4">
    <name type="scientific">Methanothrix harundinacea (strain 6Ac)</name>
    <name type="common">Methanosaeta harundinacea</name>
    <dbReference type="NCBI Taxonomy" id="1110509"/>
    <lineage>
        <taxon>Archaea</taxon>
        <taxon>Methanobacteriati</taxon>
        <taxon>Methanobacteriota</taxon>
        <taxon>Stenosarchaea group</taxon>
        <taxon>Methanomicrobia</taxon>
        <taxon>Methanotrichales</taxon>
        <taxon>Methanotrichaceae</taxon>
        <taxon>Methanothrix</taxon>
    </lineage>
</organism>
<evidence type="ECO:0000256" key="1">
    <source>
        <dbReference type="SAM" id="MobiDB-lite"/>
    </source>
</evidence>
<reference evidence="3 4" key="1">
    <citation type="journal article" date="2012" name="PLoS ONE">
        <title>The genome characteristics and predicted function of methyl-group oxidation pathway in the obligate aceticlastic methanogens, Methanosaeta spp.</title>
        <authorList>
            <person name="Zhu J."/>
            <person name="Zheng H."/>
            <person name="Ai G."/>
            <person name="Zhang G."/>
            <person name="Liu D."/>
            <person name="Liu X."/>
            <person name="Dong X."/>
        </authorList>
    </citation>
    <scope>NUCLEOTIDE SEQUENCE [LARGE SCALE GENOMIC DNA]</scope>
    <source>
        <strain evidence="3 4">6Ac</strain>
    </source>
</reference>
<sequence>MISVICLGAAVIISLGSAWGLDTGALSGDDKGDWYRFAPPSSPEGLSPEGPSADEGGGESIWITDLDGKERRTALEIPMGAWARLMIAPSSEGDLELLIGYPTGTVQKIPAESVETGRLYSSWFQAEWPGKYLIWFSLDGEESEPVQLDVQEELIVFEGAGPAAPGSYAAGGPGLGGPAMYAAPAASPSIGFAVGGAKDIENFRENIELDYLPLPTDVTYEGLFYDYSFETGQKEECQKLFCPTYSSAISRDPISGEPQRYLSVGLNSGISDFARKKLNLVVVLDYSGSMGSPFNEYYYDRFGSRVDVEVDSGLSKSKMEIADRAVVELLGHLEVEDRFGLVVFSDEAYLVDPLTRIDDKDLDALKAAIIEIEEYGGTNMEAGMMKGTAAFGKYGEIDPAEEENRIIFITDAMPNLGETGEGGLLRILRENARKGIYTTFIGVGVDFNTELVEEISKVRGANYYSVHSAKEFEERMDEEFDFMVTPLVFDLLLRIEAPGYRIDKVYGSPEADEATGEIMRVNTLFPSRAEEGEVKGGTILIKLYRVSDDPRIALSVSYRDRNGSEDGAEAAVIFPEAEGDFYENDGIRKAILLSRYADLLKNWIIDERSALDQDAPVEPSVTLEDGIVVPGPLLGEWERQSLPLTVSEGYRVFFELFRSHFETESVALGDPDLQQEVVVLDKLSGGEG</sequence>
<feature type="region of interest" description="Disordered" evidence="1">
    <location>
        <begin position="37"/>
        <end position="60"/>
    </location>
</feature>
<evidence type="ECO:0000313" key="3">
    <source>
        <dbReference type="EMBL" id="AET65197.1"/>
    </source>
</evidence>
<gene>
    <name evidence="3" type="ordered locus">Mhar_1840</name>
</gene>